<keyword evidence="5" id="KW-1185">Reference proteome</keyword>
<gene>
    <name evidence="4" type="ORF">TTHERM_001347941</name>
</gene>
<feature type="coiled-coil region" evidence="1">
    <location>
        <begin position="1221"/>
        <end position="1264"/>
    </location>
</feature>
<feature type="region of interest" description="Disordered" evidence="2">
    <location>
        <begin position="1576"/>
        <end position="1601"/>
    </location>
</feature>
<accession>W7X5N4</accession>
<dbReference type="InterPro" id="IPR013783">
    <property type="entry name" value="Ig-like_fold"/>
</dbReference>
<reference evidence="5" key="1">
    <citation type="journal article" date="2006" name="PLoS Biol.">
        <title>Macronuclear genome sequence of the ciliate Tetrahymena thermophila, a model eukaryote.</title>
        <authorList>
            <person name="Eisen J.A."/>
            <person name="Coyne R.S."/>
            <person name="Wu M."/>
            <person name="Wu D."/>
            <person name="Thiagarajan M."/>
            <person name="Wortman J.R."/>
            <person name="Badger J.H."/>
            <person name="Ren Q."/>
            <person name="Amedeo P."/>
            <person name="Jones K.M."/>
            <person name="Tallon L.J."/>
            <person name="Delcher A.L."/>
            <person name="Salzberg S.L."/>
            <person name="Silva J.C."/>
            <person name="Haas B.J."/>
            <person name="Majoros W.H."/>
            <person name="Farzad M."/>
            <person name="Carlton J.M."/>
            <person name="Smith R.K. Jr."/>
            <person name="Garg J."/>
            <person name="Pearlman R.E."/>
            <person name="Karrer K.M."/>
            <person name="Sun L."/>
            <person name="Manning G."/>
            <person name="Elde N.C."/>
            <person name="Turkewitz A.P."/>
            <person name="Asai D.J."/>
            <person name="Wilkes D.E."/>
            <person name="Wang Y."/>
            <person name="Cai H."/>
            <person name="Collins K."/>
            <person name="Stewart B.A."/>
            <person name="Lee S.R."/>
            <person name="Wilamowska K."/>
            <person name="Weinberg Z."/>
            <person name="Ruzzo W.L."/>
            <person name="Wloga D."/>
            <person name="Gaertig J."/>
            <person name="Frankel J."/>
            <person name="Tsao C.-C."/>
            <person name="Gorovsky M.A."/>
            <person name="Keeling P.J."/>
            <person name="Waller R.F."/>
            <person name="Patron N.J."/>
            <person name="Cherry J.M."/>
            <person name="Stover N.A."/>
            <person name="Krieger C.J."/>
            <person name="del Toro C."/>
            <person name="Ryder H.F."/>
            <person name="Williamson S.C."/>
            <person name="Barbeau R.A."/>
            <person name="Hamilton E.P."/>
            <person name="Orias E."/>
        </authorList>
    </citation>
    <scope>NUCLEOTIDE SEQUENCE [LARGE SCALE GENOMIC DNA]</scope>
    <source>
        <strain evidence="5">SB210</strain>
    </source>
</reference>
<feature type="region of interest" description="Disordered" evidence="2">
    <location>
        <begin position="1645"/>
        <end position="1685"/>
    </location>
</feature>
<dbReference type="Proteomes" id="UP000009168">
    <property type="component" value="Unassembled WGS sequence"/>
</dbReference>
<keyword evidence="3" id="KW-0732">Signal</keyword>
<organism evidence="4 5">
    <name type="scientific">Tetrahymena thermophila (strain SB210)</name>
    <dbReference type="NCBI Taxonomy" id="312017"/>
    <lineage>
        <taxon>Eukaryota</taxon>
        <taxon>Sar</taxon>
        <taxon>Alveolata</taxon>
        <taxon>Ciliophora</taxon>
        <taxon>Intramacronucleata</taxon>
        <taxon>Oligohymenophorea</taxon>
        <taxon>Hymenostomatida</taxon>
        <taxon>Tetrahymenina</taxon>
        <taxon>Tetrahymenidae</taxon>
        <taxon>Tetrahymena</taxon>
    </lineage>
</organism>
<dbReference type="SUPFAM" id="SSF101908">
    <property type="entry name" value="Putative isomerase YbhE"/>
    <property type="match status" value="1"/>
</dbReference>
<dbReference type="InterPro" id="IPR011044">
    <property type="entry name" value="Quino_amine_DH_bsu"/>
</dbReference>
<dbReference type="GO" id="GO:0005509">
    <property type="term" value="F:calcium ion binding"/>
    <property type="evidence" value="ECO:0007669"/>
    <property type="project" value="InterPro"/>
</dbReference>
<proteinExistence type="predicted"/>
<feature type="compositionally biased region" description="Polar residues" evidence="2">
    <location>
        <begin position="1576"/>
        <end position="1594"/>
    </location>
</feature>
<name>W7X5N4_TETTS</name>
<evidence type="ECO:0000256" key="2">
    <source>
        <dbReference type="SAM" id="MobiDB-lite"/>
    </source>
</evidence>
<dbReference type="KEGG" id="tet:TTHERM_001347941"/>
<dbReference type="InParanoid" id="W7X5N4"/>
<dbReference type="InterPro" id="IPR015919">
    <property type="entry name" value="Cadherin-like_sf"/>
</dbReference>
<evidence type="ECO:0000256" key="1">
    <source>
        <dbReference type="SAM" id="Coils"/>
    </source>
</evidence>
<dbReference type="EMBL" id="GG662542">
    <property type="protein sequence ID" value="EWS72707.1"/>
    <property type="molecule type" value="Genomic_DNA"/>
</dbReference>
<evidence type="ECO:0000313" key="5">
    <source>
        <dbReference type="Proteomes" id="UP000009168"/>
    </source>
</evidence>
<dbReference type="RefSeq" id="XP_012654758.1">
    <property type="nucleotide sequence ID" value="XM_012799304.1"/>
</dbReference>
<feature type="signal peptide" evidence="3">
    <location>
        <begin position="1"/>
        <end position="18"/>
    </location>
</feature>
<evidence type="ECO:0000256" key="3">
    <source>
        <dbReference type="SAM" id="SignalP"/>
    </source>
</evidence>
<dbReference type="GO" id="GO:0016020">
    <property type="term" value="C:membrane"/>
    <property type="evidence" value="ECO:0007669"/>
    <property type="project" value="InterPro"/>
</dbReference>
<protein>
    <submittedName>
        <fullName evidence="4">Two component regulator propeller family protein</fullName>
    </submittedName>
</protein>
<feature type="compositionally biased region" description="Polar residues" evidence="2">
    <location>
        <begin position="1653"/>
        <end position="1685"/>
    </location>
</feature>
<evidence type="ECO:0000313" key="4">
    <source>
        <dbReference type="EMBL" id="EWS72707.1"/>
    </source>
</evidence>
<sequence>MTSLLIILFSIFMNIVRMQSRTVAQSWVYSSEYDFILSKTEKQGLYNRIQVAKKANLVFIASGISGIKIVNPQKNYAVQNVLRTNDFIESFAVTQDANYIFLSINGTLTIIDYTSRSNFQKVSQDSVLVQNMEIILNNAETVLFLLQSDGKVRALNVSNKSNPTFAGSALWHQTQIFNGLISYDDKWLFLCQGQKGLGIYQIKYNKDGTISLDLAGAFLGNQSGSYAVEMTTDLKYIVNIDNQRGVSIGDFTLISNSNGYYVETNYTIQIWWPSNITLPAPYSLCLSSDNNFLFMGVLAQGIFIVDITDKSNPQLYQQIVVPYQGESVKLSVDESHLYYANGQSFLAFPKITPNLNNQYLNLFNKHLAHTFSWSDTYHYWRCQIDDSNNLYYGSFDDDGLWILDINNPQDIKVLVQRFTLPNSTANIDNIIFLNDYQYILVPVCDGENVLAVYETKEILTNKLQAKPLQMIFYPNDYYVVDSDLNEQLNLLVTAVGSSVVFIDVTTIGKFFVKSVWQFEQGMKGTCTGIMFTNGNQYVIGSSRGYGYFILDISDLRNIKKVYYLNSFGAENLDSSSVSNDIGYFIDGLQGVIIVDFSKLPQINIISQIQLPGWSNDITFVNDEKLMIVSTLEKGMIYMIDISDIQNPFLVSQYTYLNQNGMSSCALKDFSYLFINNNIGVISLPTIGKVQMHVEVQEIIGFSSTINDYVYRKRQITDSFLVGTSINIDIQFLYQPLDLVVDSVLYYKENSLTPLPDWITYDPDQFCLKIHVVKESIDQSNLDSSLLNVFVLKTLKPLYVQDFYFKNQNCLTDNYQNWLIFYFIRQNGYIDDQNLVNPNLKLSIQEEIFIPNVSQDDQNFNTCISDQVKQILLNSIQYSPIYLFFKTSLIYNQNPPNKIAYIQTVATSVSVNIIVQKLSGKFIAKNQTGANISLNEEQNNILITGTVENVNKYISGQIVFFVLEGYTYNSIQADLLISDQINYDLSLNFQLSEINFIKEKSPVIKNEQYSLQSQFNHFYSDGSLQILTEFSFSIFQNTFLSPDVGQVTYTAYIHQGDEFVLLDSSYWIQFDTQGNKFYGLPPQKAFRSSIKIQVVGTDGYSSCSDTFDITVDQLPLLFVLRLIVQIVGPLIGALGMYKYREIFYNSIFKTKNRYSNVNALIKQKFVLKVPLISQDLKKAKHVIADLIQNVNKEQGSNAKKIGLRRLVKLATVLKQSQEQGNIKNLQDVQQEIDEVIDDLQVDQKIRKESKNIQNAQNNKQNAQQSIRRYQFPNNLNADMIDITNQFKDKLAAIKTNTRNTKIEQKYLNKEGRINMKLVIEDILIYNKKYQKPDKKKESKLFREELYNKKSNLYKCIKLLLARYFIALDLKTNLIAEYIREYGKKNCFLYTPNDWYKQFVKIVYDENLDIHGNVISWPKIQMNNNRIGSVLKHLFHFNTKFINLNSLTSKGINPYLLKQILIADALGIDLKKSSLFPSYGECLHLKPGDLRSVESFKFAPGGCCFSLKSLLNKEYDPYGPKENLYFPSWLNLSIQRGVIILSGTPQKLDIEEILIRFYGLQGYIYRSFIIRVQSLGSNKSKNRSNTPKNQENNIDTSLEDDEDSIMQISEDQYKNPKKFADDYNMNSCQSSHFEQEKKIKFLNESSKFSKESQAHNENISQAETPQINQLQNTPREQSDLQQISLNI</sequence>
<dbReference type="GeneID" id="24442205"/>
<feature type="chain" id="PRO_5004903324" evidence="3">
    <location>
        <begin position="19"/>
        <end position="1685"/>
    </location>
</feature>
<dbReference type="SUPFAM" id="SSF50969">
    <property type="entry name" value="YVTN repeat-like/Quinoprotein amine dehydrogenase"/>
    <property type="match status" value="1"/>
</dbReference>
<dbReference type="Gene3D" id="2.60.40.10">
    <property type="entry name" value="Immunoglobulins"/>
    <property type="match status" value="1"/>
</dbReference>
<dbReference type="SUPFAM" id="SSF49313">
    <property type="entry name" value="Cadherin-like"/>
    <property type="match status" value="1"/>
</dbReference>
<keyword evidence="1" id="KW-0175">Coiled coil</keyword>